<dbReference type="AlphaFoldDB" id="A0A3S5AL32"/>
<dbReference type="EMBL" id="LR134492">
    <property type="protein sequence ID" value="VEI65857.1"/>
    <property type="molecule type" value="Genomic_DNA"/>
</dbReference>
<organism evidence="1 2">
    <name type="scientific">Serratia fonticola</name>
    <dbReference type="NCBI Taxonomy" id="47917"/>
    <lineage>
        <taxon>Bacteria</taxon>
        <taxon>Pseudomonadati</taxon>
        <taxon>Pseudomonadota</taxon>
        <taxon>Gammaproteobacteria</taxon>
        <taxon>Enterobacterales</taxon>
        <taxon>Yersiniaceae</taxon>
        <taxon>Serratia</taxon>
    </lineage>
</organism>
<evidence type="ECO:0000313" key="2">
    <source>
        <dbReference type="Proteomes" id="UP000270487"/>
    </source>
</evidence>
<name>A0A3S5AL32_SERFO</name>
<dbReference type="Proteomes" id="UP000270487">
    <property type="component" value="Chromosome"/>
</dbReference>
<proteinExistence type="predicted"/>
<reference evidence="1 2" key="1">
    <citation type="submission" date="2018-12" db="EMBL/GenBank/DDBJ databases">
        <authorList>
            <consortium name="Pathogen Informatics"/>
        </authorList>
    </citation>
    <scope>NUCLEOTIDE SEQUENCE [LARGE SCALE GENOMIC DNA]</scope>
    <source>
        <strain evidence="1 2">NCTC13193</strain>
    </source>
</reference>
<gene>
    <name evidence="1" type="ORF">NCTC13193_01438</name>
</gene>
<evidence type="ECO:0008006" key="3">
    <source>
        <dbReference type="Google" id="ProtNLM"/>
    </source>
</evidence>
<accession>A0A3S5AL32</accession>
<protein>
    <recommendedName>
        <fullName evidence="3">Cytoplasmic protein</fullName>
    </recommendedName>
</protein>
<dbReference type="Gene3D" id="1.10.10.660">
    <property type="entry name" value="conserved protein of unknown function from Enterococcus faecalis V583"/>
    <property type="match status" value="1"/>
</dbReference>
<sequence>MYATIEQANAAVIARIREARPHWQDVDLAKNLIPQLAQGRKLLHAGPPVTWAEMSGPVRGACIGACLFEQWAESEQQALALLEKGEIEFIPCHNVSAVGPMGASPRRICRWWW</sequence>
<dbReference type="InterPro" id="IPR024033">
    <property type="entry name" value="OXTCase_su_AllG_h-dom"/>
</dbReference>
<evidence type="ECO:0000313" key="1">
    <source>
        <dbReference type="EMBL" id="VEI65857.1"/>
    </source>
</evidence>